<dbReference type="PANTHER" id="PTHR43205:SF7">
    <property type="entry name" value="PROSTAGLANDIN REDUCTASE 1"/>
    <property type="match status" value="1"/>
</dbReference>
<protein>
    <submittedName>
        <fullName evidence="3">NADP-dependent oxidoreductase</fullName>
    </submittedName>
</protein>
<reference evidence="3 4" key="1">
    <citation type="submission" date="2019-03" db="EMBL/GenBank/DDBJ databases">
        <title>Draft genome of Gammaproteobacteria bacterium LSUCC0057, a member of the SAR92 clade.</title>
        <authorList>
            <person name="Lanclos V.C."/>
            <person name="Doiron C."/>
            <person name="Henson M.W."/>
            <person name="Thrash J.C."/>
        </authorList>
    </citation>
    <scope>NUCLEOTIDE SEQUENCE [LARGE SCALE GENOMIC DNA]</scope>
    <source>
        <strain evidence="3 4">LSUCC0057</strain>
    </source>
</reference>
<evidence type="ECO:0000259" key="2">
    <source>
        <dbReference type="SMART" id="SM00829"/>
    </source>
</evidence>
<dbReference type="Proteomes" id="UP000298133">
    <property type="component" value="Unassembled WGS sequence"/>
</dbReference>
<evidence type="ECO:0000256" key="1">
    <source>
        <dbReference type="ARBA" id="ARBA00023002"/>
    </source>
</evidence>
<dbReference type="Pfam" id="PF00107">
    <property type="entry name" value="ADH_zinc_N"/>
    <property type="match status" value="1"/>
</dbReference>
<organism evidence="3 4">
    <name type="scientific">Gammaproteobacteria bacterium LSUCC0057</name>
    <dbReference type="NCBI Taxonomy" id="2559237"/>
    <lineage>
        <taxon>Bacteria</taxon>
        <taxon>Pseudomonadati</taxon>
        <taxon>Pseudomonadota</taxon>
        <taxon>Gammaproteobacteria</taxon>
        <taxon>Cellvibrionales</taxon>
        <taxon>Porticoccaceae</taxon>
        <taxon>SAR92 clade</taxon>
    </lineage>
</organism>
<dbReference type="CDD" id="cd05288">
    <property type="entry name" value="PGDH"/>
    <property type="match status" value="1"/>
</dbReference>
<dbReference type="Pfam" id="PF16884">
    <property type="entry name" value="ADH_N_2"/>
    <property type="match status" value="1"/>
</dbReference>
<dbReference type="InterPro" id="IPR041694">
    <property type="entry name" value="ADH_N_2"/>
</dbReference>
<dbReference type="InterPro" id="IPR013149">
    <property type="entry name" value="ADH-like_C"/>
</dbReference>
<dbReference type="SUPFAM" id="SSF51735">
    <property type="entry name" value="NAD(P)-binding Rossmann-fold domains"/>
    <property type="match status" value="1"/>
</dbReference>
<dbReference type="InterPro" id="IPR036291">
    <property type="entry name" value="NAD(P)-bd_dom_sf"/>
</dbReference>
<sequence length="341" mass="36645">MSQPDRPATTAREWHLLQRPAALPSAEHFQIVERQLAELNDGQVQVDNLFLSVDPYMRGRMRENAVYAEAYELNQAMTGGAVGRVVESRHPDFSPGDTVLSLNGWRDRFIASAQELQKLPASAAQMPSLFLGTLGMPGLTAYFGLLNIAQPKAGETVFVSAASGAVGANVCQIAKLKGCRVVGSVGSDDKAQWLLDECGVDAVINYKTCGDLTQALLTAAPEGVDVYFENVGGDHLQAALNAMNPHGRIAACGMISGYNDAVGQGVNNLMLIVGKKIRMQGFIISDHFDQQEAFLNEMVPWVQSGAIKSRETVFDGIDSALDAFLSLFNGDHFGKAVVKIG</sequence>
<dbReference type="OrthoDB" id="9805663at2"/>
<name>A0A4Y8UG82_9GAMM</name>
<dbReference type="Gene3D" id="3.40.50.720">
    <property type="entry name" value="NAD(P)-binding Rossmann-like Domain"/>
    <property type="match status" value="1"/>
</dbReference>
<dbReference type="InterPro" id="IPR020843">
    <property type="entry name" value="ER"/>
</dbReference>
<evidence type="ECO:0000313" key="3">
    <source>
        <dbReference type="EMBL" id="TFH67382.1"/>
    </source>
</evidence>
<feature type="domain" description="Enoyl reductase (ER)" evidence="2">
    <location>
        <begin position="25"/>
        <end position="338"/>
    </location>
</feature>
<dbReference type="GO" id="GO:0016628">
    <property type="term" value="F:oxidoreductase activity, acting on the CH-CH group of donors, NAD or NADP as acceptor"/>
    <property type="evidence" value="ECO:0007669"/>
    <property type="project" value="InterPro"/>
</dbReference>
<evidence type="ECO:0000313" key="4">
    <source>
        <dbReference type="Proteomes" id="UP000298133"/>
    </source>
</evidence>
<dbReference type="InterPro" id="IPR045010">
    <property type="entry name" value="MDR_fam"/>
</dbReference>
<comment type="caution">
    <text evidence="3">The sequence shown here is derived from an EMBL/GenBank/DDBJ whole genome shotgun (WGS) entry which is preliminary data.</text>
</comment>
<dbReference type="SUPFAM" id="SSF50129">
    <property type="entry name" value="GroES-like"/>
    <property type="match status" value="1"/>
</dbReference>
<dbReference type="AlphaFoldDB" id="A0A4Y8UG82"/>
<dbReference type="PANTHER" id="PTHR43205">
    <property type="entry name" value="PROSTAGLANDIN REDUCTASE"/>
    <property type="match status" value="1"/>
</dbReference>
<accession>A0A4Y8UG82</accession>
<proteinExistence type="predicted"/>
<dbReference type="FunFam" id="3.40.50.720:FF:000121">
    <property type="entry name" value="Prostaglandin reductase 2"/>
    <property type="match status" value="1"/>
</dbReference>
<keyword evidence="1" id="KW-0560">Oxidoreductase</keyword>
<dbReference type="EMBL" id="SPIA01000003">
    <property type="protein sequence ID" value="TFH67382.1"/>
    <property type="molecule type" value="Genomic_DNA"/>
</dbReference>
<dbReference type="Gene3D" id="3.90.180.10">
    <property type="entry name" value="Medium-chain alcohol dehydrogenases, catalytic domain"/>
    <property type="match status" value="1"/>
</dbReference>
<dbReference type="InterPro" id="IPR011032">
    <property type="entry name" value="GroES-like_sf"/>
</dbReference>
<gene>
    <name evidence="3" type="ORF">E3W66_07760</name>
</gene>
<dbReference type="SMART" id="SM00829">
    <property type="entry name" value="PKS_ER"/>
    <property type="match status" value="1"/>
</dbReference>
<keyword evidence="4" id="KW-1185">Reference proteome</keyword>